<proteinExistence type="predicted"/>
<dbReference type="AlphaFoldDB" id="A0A9N8H663"/>
<comment type="caution">
    <text evidence="2">The sequence shown here is derived from an EMBL/GenBank/DDBJ whole genome shotgun (WGS) entry which is preliminary data.</text>
</comment>
<feature type="chain" id="PRO_5040156411" evidence="1">
    <location>
        <begin position="31"/>
        <end position="332"/>
    </location>
</feature>
<evidence type="ECO:0000256" key="1">
    <source>
        <dbReference type="SAM" id="SignalP"/>
    </source>
</evidence>
<keyword evidence="3" id="KW-1185">Reference proteome</keyword>
<sequence length="332" mass="35455">MKLALTSFVLQSLASFLLLATTHFVVPVHSIQDFVPSGIDDQLKHQLDHGDELVAKFTSEETAAFNGRLLNEDEERLHRRYYERCGDEKPCFPGLECRDSGTVGKRCMPTAACLQEHLVPFQEKFNMDTLKEAVFSEPGMSMRDFIATARNASGGEELATSSSTKNIMSAVRTTIQNSGMRDEFLSVVNKCFFVPENLVATNETESSNKQDEGAAYVGYILEAGLVGQTSLTVLSGCDSTDSSDQATFTRFCLGAGLVLGGEFQFLIGAAMGTIGDVACLSLVGDADFSPGYSFGVAGGIGFNGVSFVEYGLWGGGLGIGAAANLCATIRCA</sequence>
<keyword evidence="1" id="KW-0732">Signal</keyword>
<feature type="signal peptide" evidence="1">
    <location>
        <begin position="1"/>
        <end position="30"/>
    </location>
</feature>
<gene>
    <name evidence="2" type="ORF">SEMRO_136_G064010.1</name>
</gene>
<accession>A0A9N8H663</accession>
<dbReference type="Proteomes" id="UP001153069">
    <property type="component" value="Unassembled WGS sequence"/>
</dbReference>
<reference evidence="2" key="1">
    <citation type="submission" date="2020-06" db="EMBL/GenBank/DDBJ databases">
        <authorList>
            <consortium name="Plant Systems Biology data submission"/>
        </authorList>
    </citation>
    <scope>NUCLEOTIDE SEQUENCE</scope>
    <source>
        <strain evidence="2">D6</strain>
    </source>
</reference>
<organism evidence="2 3">
    <name type="scientific">Seminavis robusta</name>
    <dbReference type="NCBI Taxonomy" id="568900"/>
    <lineage>
        <taxon>Eukaryota</taxon>
        <taxon>Sar</taxon>
        <taxon>Stramenopiles</taxon>
        <taxon>Ochrophyta</taxon>
        <taxon>Bacillariophyta</taxon>
        <taxon>Bacillariophyceae</taxon>
        <taxon>Bacillariophycidae</taxon>
        <taxon>Naviculales</taxon>
        <taxon>Naviculaceae</taxon>
        <taxon>Seminavis</taxon>
    </lineage>
</organism>
<protein>
    <submittedName>
        <fullName evidence="2">Uncharacterized protein</fullName>
    </submittedName>
</protein>
<name>A0A9N8H663_9STRA</name>
<dbReference type="EMBL" id="CAICTM010000135">
    <property type="protein sequence ID" value="CAB9502421.1"/>
    <property type="molecule type" value="Genomic_DNA"/>
</dbReference>
<evidence type="ECO:0000313" key="3">
    <source>
        <dbReference type="Proteomes" id="UP001153069"/>
    </source>
</evidence>
<evidence type="ECO:0000313" key="2">
    <source>
        <dbReference type="EMBL" id="CAB9502421.1"/>
    </source>
</evidence>